<dbReference type="Gene3D" id="2.60.40.60">
    <property type="entry name" value="Cadherins"/>
    <property type="match status" value="1"/>
</dbReference>
<evidence type="ECO:0000256" key="1">
    <source>
        <dbReference type="ARBA" id="ARBA00004613"/>
    </source>
</evidence>
<dbReference type="PANTHER" id="PTHR38340:SF1">
    <property type="entry name" value="S-LAYER PROTEIN"/>
    <property type="match status" value="1"/>
</dbReference>
<dbReference type="NCBIfam" id="TIGR03661">
    <property type="entry name" value="T1SS_VCA0849"/>
    <property type="match status" value="1"/>
</dbReference>
<dbReference type="PROSITE" id="PS00330">
    <property type="entry name" value="HEMOLYSIN_CALCIUM"/>
    <property type="match status" value="7"/>
</dbReference>
<evidence type="ECO:0000256" key="2">
    <source>
        <dbReference type="ARBA" id="ARBA00022525"/>
    </source>
</evidence>
<dbReference type="InterPro" id="IPR001343">
    <property type="entry name" value="Hemolysn_Ca-bd"/>
</dbReference>
<dbReference type="SMART" id="SM00112">
    <property type="entry name" value="CA"/>
    <property type="match status" value="1"/>
</dbReference>
<dbReference type="PANTHER" id="PTHR38340">
    <property type="entry name" value="S-LAYER PROTEIN"/>
    <property type="match status" value="1"/>
</dbReference>
<name>A0A7R8WQQ4_9CRUS</name>
<dbReference type="InterPro" id="IPR019960">
    <property type="entry name" value="T1SS_VCA0849"/>
</dbReference>
<organism evidence="3">
    <name type="scientific">Cyprideis torosa</name>
    <dbReference type="NCBI Taxonomy" id="163714"/>
    <lineage>
        <taxon>Eukaryota</taxon>
        <taxon>Metazoa</taxon>
        <taxon>Ecdysozoa</taxon>
        <taxon>Arthropoda</taxon>
        <taxon>Crustacea</taxon>
        <taxon>Oligostraca</taxon>
        <taxon>Ostracoda</taxon>
        <taxon>Podocopa</taxon>
        <taxon>Podocopida</taxon>
        <taxon>Cytherocopina</taxon>
        <taxon>Cytheroidea</taxon>
        <taxon>Cytherideidae</taxon>
        <taxon>Cyprideis</taxon>
    </lineage>
</organism>
<dbReference type="AlphaFoldDB" id="A0A7R8WQQ4"/>
<dbReference type="InterPro" id="IPR018511">
    <property type="entry name" value="Hemolysin-typ_Ca-bd_CS"/>
</dbReference>
<reference evidence="3" key="1">
    <citation type="submission" date="2020-11" db="EMBL/GenBank/DDBJ databases">
        <authorList>
            <person name="Tran Van P."/>
        </authorList>
    </citation>
    <scope>NUCLEOTIDE SEQUENCE</scope>
</reference>
<protein>
    <submittedName>
        <fullName evidence="3">Uncharacterized protein</fullName>
    </submittedName>
</protein>
<dbReference type="GO" id="GO:0007156">
    <property type="term" value="P:homophilic cell adhesion via plasma membrane adhesion molecules"/>
    <property type="evidence" value="ECO:0007669"/>
    <property type="project" value="InterPro"/>
</dbReference>
<dbReference type="OrthoDB" id="6162943at2759"/>
<dbReference type="GO" id="GO:0016020">
    <property type="term" value="C:membrane"/>
    <property type="evidence" value="ECO:0007669"/>
    <property type="project" value="InterPro"/>
</dbReference>
<dbReference type="Pfam" id="PF00353">
    <property type="entry name" value="HemolysinCabind"/>
    <property type="match status" value="5"/>
</dbReference>
<dbReference type="InterPro" id="IPR002126">
    <property type="entry name" value="Cadherin-like_dom"/>
</dbReference>
<comment type="subcellular location">
    <subcellularLocation>
        <location evidence="1">Secreted</location>
    </subcellularLocation>
</comment>
<dbReference type="GO" id="GO:0005576">
    <property type="term" value="C:extracellular region"/>
    <property type="evidence" value="ECO:0007669"/>
    <property type="project" value="UniProtKB-SubCell"/>
</dbReference>
<proteinExistence type="predicted"/>
<dbReference type="PROSITE" id="PS50268">
    <property type="entry name" value="CADHERIN_2"/>
    <property type="match status" value="1"/>
</dbReference>
<sequence length="809" mass="82092">IIDFDTGTDIIRVTSISSDLTTLIASDISIVGLETISYATISSVINLDLSAQTEDLNFFSGSSSDTITMGAGDNILDGGNGNDTLYGGDGDDTIDGGNGSDDIYGGAGADILNGGSNDDYFYISGTESLGDVMDGGTGNDNIWMTADSYMNLSNSFTSVEYFWMIGGAGVYAEVNGGFDLTGVYAYNSELHGSTGNETITGSDNNDNIYGGEGADILNGGAGNDSFFISGTEGLGDQYDGGTGANNHIYLQSDVYLSLATTFTDIYSIQTSGYNIIAEANGGFDLTGVVTSGATELRGNTGNETITGTVNNDDIYGYAGNDTLNAGDGNDEIYGGEGADILNAGAGADYFYISGTESLGDQYDGGTGTDNIWMTADSYMNLSNSFTSVENFWMIGGAAVYADTNTGFDLTGVYAYNSVLRGQGGNETITGSDNGDDIDGGAGNDILSGGLGNDTVVGGLGNDVMNGGAGNDTVIFSGNWADYNVSLSGAVYTLFYIPTGETDTATLFENLQFADVTKSTANVINAKPTITSNGGGATASISVAENGTAVTTVVATDAETPGSITYAITGGIDSALFSITAGGVLTFLSAPDYETPLDSGFNNIYDVQVTATDGDGKTDSQSISVSVTDVAEGDVGSTTGTAGTIAVGGSVTYNVSSGGGGANTLTGGAYADYLFGNSGNDILNGNAGSDILEGGNDNDTLNGGADADVLYGGSGADIFVLWSTDASDSIVDFTTGQGDVLDISAILVGFDVGVDDIDDFLQFTTVGGDTVVSVDTNGLVGGSNFTNIATLEGNTGEVVQTLYDNGDIIV</sequence>
<dbReference type="EMBL" id="OB671081">
    <property type="protein sequence ID" value="CAD7235079.1"/>
    <property type="molecule type" value="Genomic_DNA"/>
</dbReference>
<dbReference type="InterPro" id="IPR011049">
    <property type="entry name" value="Serralysin-like_metalloprot_C"/>
</dbReference>
<dbReference type="CDD" id="cd11304">
    <property type="entry name" value="Cadherin_repeat"/>
    <property type="match status" value="1"/>
</dbReference>
<feature type="non-terminal residue" evidence="3">
    <location>
        <position position="809"/>
    </location>
</feature>
<dbReference type="Gene3D" id="2.150.10.10">
    <property type="entry name" value="Serralysin-like metalloprotease, C-terminal"/>
    <property type="match status" value="5"/>
</dbReference>
<keyword evidence="2" id="KW-0964">Secreted</keyword>
<feature type="non-terminal residue" evidence="3">
    <location>
        <position position="1"/>
    </location>
</feature>
<dbReference type="Pfam" id="PF00028">
    <property type="entry name" value="Cadherin"/>
    <property type="match status" value="1"/>
</dbReference>
<dbReference type="GO" id="GO:0005509">
    <property type="term" value="F:calcium ion binding"/>
    <property type="evidence" value="ECO:0007669"/>
    <property type="project" value="UniProtKB-UniRule"/>
</dbReference>
<gene>
    <name evidence="3" type="ORF">CTOB1V02_LOCUS12895</name>
</gene>
<dbReference type="SUPFAM" id="SSF49313">
    <property type="entry name" value="Cadherin-like"/>
    <property type="match status" value="1"/>
</dbReference>
<evidence type="ECO:0000313" key="3">
    <source>
        <dbReference type="EMBL" id="CAD7235079.1"/>
    </source>
</evidence>
<dbReference type="InterPro" id="IPR015919">
    <property type="entry name" value="Cadherin-like_sf"/>
</dbReference>
<dbReference type="PRINTS" id="PR00313">
    <property type="entry name" value="CABNDNGRPT"/>
</dbReference>
<dbReference type="InterPro" id="IPR050557">
    <property type="entry name" value="RTX_toxin/Mannuronan_C5-epim"/>
</dbReference>
<accession>A0A7R8WQQ4</accession>
<dbReference type="SUPFAM" id="SSF51120">
    <property type="entry name" value="beta-Roll"/>
    <property type="match status" value="5"/>
</dbReference>